<sequence length="93" mass="10545">MLQPSKLPSNHMLLIFWHSHCAVCAATVHQSLVESILENGWSRTEACWVFLHVNCRQLSKFFLQCFDHVVIGGHSSRIPALRLKNCGTLHGHL</sequence>
<evidence type="ECO:0000313" key="3">
    <source>
        <dbReference type="Proteomes" id="UP000037035"/>
    </source>
</evidence>
<reference evidence="2 3" key="1">
    <citation type="submission" date="2015-08" db="EMBL/GenBank/DDBJ databases">
        <title>Next Generation Sequencing and Analysis of the Genome of Puccinia sorghi L Schw, the Causal Agent of Maize Common Rust.</title>
        <authorList>
            <person name="Rochi L."/>
            <person name="Burguener G."/>
            <person name="Darino M."/>
            <person name="Turjanski A."/>
            <person name="Kreff E."/>
            <person name="Dieguez M.J."/>
            <person name="Sacco F."/>
        </authorList>
    </citation>
    <scope>NUCLEOTIDE SEQUENCE [LARGE SCALE GENOMIC DNA]</scope>
    <source>
        <strain evidence="2 3">RO10H11247</strain>
    </source>
</reference>
<dbReference type="VEuPathDB" id="FungiDB:VP01_1914g7"/>
<evidence type="ECO:0000256" key="1">
    <source>
        <dbReference type="SAM" id="SignalP"/>
    </source>
</evidence>
<keyword evidence="3" id="KW-1185">Reference proteome</keyword>
<proteinExistence type="predicted"/>
<dbReference type="Proteomes" id="UP000037035">
    <property type="component" value="Unassembled WGS sequence"/>
</dbReference>
<gene>
    <name evidence="2" type="ORF">VP01_1914g7</name>
</gene>
<protein>
    <submittedName>
        <fullName evidence="2">Putative signal peptide protein</fullName>
    </submittedName>
</protein>
<keyword evidence="1" id="KW-0732">Signal</keyword>
<feature type="signal peptide" evidence="1">
    <location>
        <begin position="1"/>
        <end position="26"/>
    </location>
</feature>
<evidence type="ECO:0000313" key="2">
    <source>
        <dbReference type="EMBL" id="KNZ58528.1"/>
    </source>
</evidence>
<dbReference type="EMBL" id="LAVV01006742">
    <property type="protein sequence ID" value="KNZ58528.1"/>
    <property type="molecule type" value="Genomic_DNA"/>
</dbReference>
<name>A0A0L6VCQ0_9BASI</name>
<accession>A0A0L6VCQ0</accession>
<comment type="caution">
    <text evidence="2">The sequence shown here is derived from an EMBL/GenBank/DDBJ whole genome shotgun (WGS) entry which is preliminary data.</text>
</comment>
<dbReference type="AlphaFoldDB" id="A0A0L6VCQ0"/>
<feature type="chain" id="PRO_5005568448" evidence="1">
    <location>
        <begin position="27"/>
        <end position="93"/>
    </location>
</feature>
<organism evidence="2 3">
    <name type="scientific">Puccinia sorghi</name>
    <dbReference type="NCBI Taxonomy" id="27349"/>
    <lineage>
        <taxon>Eukaryota</taxon>
        <taxon>Fungi</taxon>
        <taxon>Dikarya</taxon>
        <taxon>Basidiomycota</taxon>
        <taxon>Pucciniomycotina</taxon>
        <taxon>Pucciniomycetes</taxon>
        <taxon>Pucciniales</taxon>
        <taxon>Pucciniaceae</taxon>
        <taxon>Puccinia</taxon>
    </lineage>
</organism>